<gene>
    <name evidence="3" type="ORF">LCGC14_1275600</name>
</gene>
<dbReference type="AlphaFoldDB" id="A0A0F9NZY5"/>
<protein>
    <recommendedName>
        <fullName evidence="2">Malectin domain-containing protein</fullName>
    </recommendedName>
</protein>
<comment type="caution">
    <text evidence="3">The sequence shown here is derived from an EMBL/GenBank/DDBJ whole genome shotgun (WGS) entry which is preliminary data.</text>
</comment>
<organism evidence="3">
    <name type="scientific">marine sediment metagenome</name>
    <dbReference type="NCBI Taxonomy" id="412755"/>
    <lineage>
        <taxon>unclassified sequences</taxon>
        <taxon>metagenomes</taxon>
        <taxon>ecological metagenomes</taxon>
    </lineage>
</organism>
<feature type="non-terminal residue" evidence="3">
    <location>
        <position position="1"/>
    </location>
</feature>
<feature type="domain" description="Malectin" evidence="2">
    <location>
        <begin position="204"/>
        <end position="248"/>
    </location>
</feature>
<evidence type="ECO:0000259" key="2">
    <source>
        <dbReference type="Pfam" id="PF11721"/>
    </source>
</evidence>
<accession>A0A0F9NZY5</accession>
<dbReference type="InterPro" id="IPR021720">
    <property type="entry name" value="Malectin_dom"/>
</dbReference>
<name>A0A0F9NZY5_9ZZZZ</name>
<dbReference type="Gene3D" id="2.60.120.430">
    <property type="entry name" value="Galactose-binding lectin"/>
    <property type="match status" value="1"/>
</dbReference>
<dbReference type="Pfam" id="PF11721">
    <property type="entry name" value="Malectin"/>
    <property type="match status" value="1"/>
</dbReference>
<feature type="compositionally biased region" description="Pro residues" evidence="1">
    <location>
        <begin position="181"/>
        <end position="199"/>
    </location>
</feature>
<dbReference type="EMBL" id="LAZR01007201">
    <property type="protein sequence ID" value="KKM86782.1"/>
    <property type="molecule type" value="Genomic_DNA"/>
</dbReference>
<feature type="region of interest" description="Disordered" evidence="1">
    <location>
        <begin position="179"/>
        <end position="199"/>
    </location>
</feature>
<evidence type="ECO:0000256" key="1">
    <source>
        <dbReference type="SAM" id="MobiDB-lite"/>
    </source>
</evidence>
<reference evidence="3" key="1">
    <citation type="journal article" date="2015" name="Nature">
        <title>Complex archaea that bridge the gap between prokaryotes and eukaryotes.</title>
        <authorList>
            <person name="Spang A."/>
            <person name="Saw J.H."/>
            <person name="Jorgensen S.L."/>
            <person name="Zaremba-Niedzwiedzka K."/>
            <person name="Martijn J."/>
            <person name="Lind A.E."/>
            <person name="van Eijk R."/>
            <person name="Schleper C."/>
            <person name="Guy L."/>
            <person name="Ettema T.J."/>
        </authorList>
    </citation>
    <scope>NUCLEOTIDE SEQUENCE</scope>
</reference>
<proteinExistence type="predicted"/>
<evidence type="ECO:0000313" key="3">
    <source>
        <dbReference type="EMBL" id="KKM86782.1"/>
    </source>
</evidence>
<sequence length="290" mass="30366">RYLLTFRSAAAGYFDLTGDGGTGNIGGFKSGCTSNLIAAGGVLNAPDYTRTCRCSYQNQTSLALVHDPSVQSWHFSAIGRPIQPIRRVGLNLGAPGDRAAAGGTLWLDTPSVGGASPDPVVRITPAPPDPESFLPEAPALSPASALKTVRRHPSRLSGDGPAWVTASALTGLRRLEVTLIPDPPTPDPDADPLPPPVKPLPAPKSYTVRLYFAELEERLPGERVFSVAVGGKVALKDFDPVKAAGGPLRGIVRELRGVKGAKVLTISLTPSPRAPKCKPILNGIEIVAEP</sequence>